<keyword evidence="8" id="KW-1185">Reference proteome</keyword>
<keyword evidence="1" id="KW-0285">Flavoprotein</keyword>
<dbReference type="PANTHER" id="PTHR43408:SF1">
    <property type="entry name" value="FMN REDUCTASE (NADPH)"/>
    <property type="match status" value="1"/>
</dbReference>
<dbReference type="InterPro" id="IPR051814">
    <property type="entry name" value="NAD(P)H-dep_FMN_reductase"/>
</dbReference>
<dbReference type="InterPro" id="IPR005025">
    <property type="entry name" value="FMN_Rdtase-like_dom"/>
</dbReference>
<keyword evidence="2" id="KW-0288">FMN</keyword>
<evidence type="ECO:0000313" key="7">
    <source>
        <dbReference type="Proteomes" id="UP000036834"/>
    </source>
</evidence>
<dbReference type="InterPro" id="IPR029039">
    <property type="entry name" value="Flavoprotein-like_sf"/>
</dbReference>
<evidence type="ECO:0000259" key="4">
    <source>
        <dbReference type="Pfam" id="PF03358"/>
    </source>
</evidence>
<reference evidence="7" key="1">
    <citation type="submission" date="2015-07" db="EMBL/GenBank/DDBJ databases">
        <title>Genome sequencing project for genomic taxonomy and phylogenomics of Bacillus-like bacteria.</title>
        <authorList>
            <person name="Liu B."/>
            <person name="Wang J."/>
            <person name="Zhu Y."/>
            <person name="Liu G."/>
            <person name="Chen Q."/>
            <person name="Chen Z."/>
            <person name="Lan J."/>
            <person name="Che J."/>
            <person name="Ge C."/>
            <person name="Shi H."/>
            <person name="Pan Z."/>
            <person name="Liu X."/>
        </authorList>
    </citation>
    <scope>NUCLEOTIDE SEQUENCE [LARGE SCALE GENOMIC DNA]</scope>
    <source>
        <strain evidence="7">DSM 9887</strain>
    </source>
</reference>
<dbReference type="Proteomes" id="UP000319578">
    <property type="component" value="Unassembled WGS sequence"/>
</dbReference>
<evidence type="ECO:0000256" key="1">
    <source>
        <dbReference type="ARBA" id="ARBA00022630"/>
    </source>
</evidence>
<dbReference type="STRING" id="54915.ADS79_25415"/>
<dbReference type="InterPro" id="IPR020048">
    <property type="entry name" value="NADPH-dep_FMN_reduc_SsuE"/>
</dbReference>
<dbReference type="EMBL" id="BJON01000022">
    <property type="protein sequence ID" value="GED71606.1"/>
    <property type="molecule type" value="Genomic_DNA"/>
</dbReference>
<organism evidence="6 7">
    <name type="scientific">Brevibacillus reuszeri</name>
    <dbReference type="NCBI Taxonomy" id="54915"/>
    <lineage>
        <taxon>Bacteria</taxon>
        <taxon>Bacillati</taxon>
        <taxon>Bacillota</taxon>
        <taxon>Bacilli</taxon>
        <taxon>Bacillales</taxon>
        <taxon>Paenibacillaceae</taxon>
        <taxon>Brevibacillus</taxon>
    </lineage>
</organism>
<evidence type="ECO:0000256" key="2">
    <source>
        <dbReference type="ARBA" id="ARBA00022643"/>
    </source>
</evidence>
<dbReference type="GO" id="GO:0008752">
    <property type="term" value="F:FMN reductase [NAD(P)H] activity"/>
    <property type="evidence" value="ECO:0007669"/>
    <property type="project" value="InterPro"/>
</dbReference>
<reference evidence="5 8" key="3">
    <citation type="submission" date="2019-06" db="EMBL/GenBank/DDBJ databases">
        <title>Whole genome shotgun sequence of Brevibacillus reuszeri NBRC 15719.</title>
        <authorList>
            <person name="Hosoyama A."/>
            <person name="Uohara A."/>
            <person name="Ohji S."/>
            <person name="Ichikawa N."/>
        </authorList>
    </citation>
    <scope>NUCLEOTIDE SEQUENCE [LARGE SCALE GENOMIC DNA]</scope>
    <source>
        <strain evidence="5 8">NBRC 15719</strain>
    </source>
</reference>
<sequence>MAKIVILSGNPTKTSRLDTILGVVEKQLREANLEIEWIRVRDLPAEDLLHARFDSEAIIRANALIEQADGVVIATPVYKASYTGILKAYLDLLPQKGLNGKLVLPLAIGGTIAHLLAIDYALGPLLAALGVRHVLAGAFVQDTQVKKNEDGTGEIEAEAARRLQESTEQFVHELYWHVKKKQSNQEEQIVK</sequence>
<dbReference type="OrthoDB" id="1643408at2"/>
<dbReference type="SUPFAM" id="SSF52218">
    <property type="entry name" value="Flavoproteins"/>
    <property type="match status" value="1"/>
</dbReference>
<dbReference type="RefSeq" id="WP_049741253.1">
    <property type="nucleotide sequence ID" value="NZ_BJON01000022.1"/>
</dbReference>
<dbReference type="Gene3D" id="3.40.50.360">
    <property type="match status" value="1"/>
</dbReference>
<feature type="domain" description="NADPH-dependent FMN reductase-like" evidence="4">
    <location>
        <begin position="3"/>
        <end position="141"/>
    </location>
</feature>
<dbReference type="GO" id="GO:0046306">
    <property type="term" value="P:alkanesulfonate catabolic process"/>
    <property type="evidence" value="ECO:0007669"/>
    <property type="project" value="InterPro"/>
</dbReference>
<protein>
    <submittedName>
        <fullName evidence="5 6">FMN reductase</fullName>
    </submittedName>
</protein>
<proteinExistence type="predicted"/>
<accession>A0A0K9YKG9</accession>
<evidence type="ECO:0000256" key="3">
    <source>
        <dbReference type="ARBA" id="ARBA00023002"/>
    </source>
</evidence>
<dbReference type="AlphaFoldDB" id="A0A0K9YKG9"/>
<reference evidence="6" key="2">
    <citation type="submission" date="2015-07" db="EMBL/GenBank/DDBJ databases">
        <title>MeaNS - Measles Nucleotide Surveillance Program.</title>
        <authorList>
            <person name="Tran T."/>
            <person name="Druce J."/>
        </authorList>
    </citation>
    <scope>NUCLEOTIDE SEQUENCE</scope>
    <source>
        <strain evidence="6">DSM 9887</strain>
    </source>
</reference>
<name>A0A0K9YKG9_9BACL</name>
<gene>
    <name evidence="6" type="ORF">ADS79_25415</name>
    <name evidence="5" type="ORF">BRE01_53080</name>
</gene>
<dbReference type="EMBL" id="LGIQ01000011">
    <property type="protein sequence ID" value="KNB69253.1"/>
    <property type="molecule type" value="Genomic_DNA"/>
</dbReference>
<evidence type="ECO:0000313" key="6">
    <source>
        <dbReference type="EMBL" id="KNB69253.1"/>
    </source>
</evidence>
<dbReference type="PANTHER" id="PTHR43408">
    <property type="entry name" value="FMN REDUCTASE (NADPH)"/>
    <property type="match status" value="1"/>
</dbReference>
<dbReference type="Proteomes" id="UP000036834">
    <property type="component" value="Unassembled WGS sequence"/>
</dbReference>
<comment type="caution">
    <text evidence="6">The sequence shown here is derived from an EMBL/GenBank/DDBJ whole genome shotgun (WGS) entry which is preliminary data.</text>
</comment>
<dbReference type="NCBIfam" id="TIGR03567">
    <property type="entry name" value="FMN_reduc_SsuE"/>
    <property type="match status" value="1"/>
</dbReference>
<dbReference type="Pfam" id="PF03358">
    <property type="entry name" value="FMN_red"/>
    <property type="match status" value="1"/>
</dbReference>
<evidence type="ECO:0000313" key="8">
    <source>
        <dbReference type="Proteomes" id="UP000319578"/>
    </source>
</evidence>
<evidence type="ECO:0000313" key="5">
    <source>
        <dbReference type="EMBL" id="GED71606.1"/>
    </source>
</evidence>
<keyword evidence="3" id="KW-0560">Oxidoreductase</keyword>
<dbReference type="PATRIC" id="fig|54915.3.peg.4235"/>